<feature type="transmembrane region" description="Helical" evidence="1">
    <location>
        <begin position="78"/>
        <end position="100"/>
    </location>
</feature>
<organism evidence="2 3">
    <name type="scientific">Sphingobium algorifonticola</name>
    <dbReference type="NCBI Taxonomy" id="2008318"/>
    <lineage>
        <taxon>Bacteria</taxon>
        <taxon>Pseudomonadati</taxon>
        <taxon>Pseudomonadota</taxon>
        <taxon>Alphaproteobacteria</taxon>
        <taxon>Sphingomonadales</taxon>
        <taxon>Sphingomonadaceae</taxon>
        <taxon>Sphingobium</taxon>
    </lineage>
</organism>
<dbReference type="InterPro" id="IPR043856">
    <property type="entry name" value="DUF5818"/>
</dbReference>
<evidence type="ECO:0000256" key="1">
    <source>
        <dbReference type="SAM" id="Phobius"/>
    </source>
</evidence>
<gene>
    <name evidence="2" type="ORF">ENE74_17505</name>
</gene>
<dbReference type="OrthoDB" id="7432856at2"/>
<dbReference type="Pfam" id="PF19135">
    <property type="entry name" value="DUF5818"/>
    <property type="match status" value="1"/>
</dbReference>
<accession>A0A437J2R2</accession>
<evidence type="ECO:0000313" key="2">
    <source>
        <dbReference type="EMBL" id="RVT38505.1"/>
    </source>
</evidence>
<protein>
    <submittedName>
        <fullName evidence="2">Uncharacterized protein</fullName>
    </submittedName>
</protein>
<keyword evidence="3" id="KW-1185">Reference proteome</keyword>
<evidence type="ECO:0000313" key="3">
    <source>
        <dbReference type="Proteomes" id="UP000282977"/>
    </source>
</evidence>
<sequence>MNADLHLRGRLERGRVGLVLRADGGGTWELDAGVRAHRLIGQEVEVVGQRAGFNGIACEQVWPAGTPRPRQSRVRIEHLLAGGLVAYGVIAFLMGLVGYFR</sequence>
<dbReference type="Proteomes" id="UP000282977">
    <property type="component" value="Unassembled WGS sequence"/>
</dbReference>
<keyword evidence="1" id="KW-0472">Membrane</keyword>
<keyword evidence="1" id="KW-1133">Transmembrane helix</keyword>
<dbReference type="AlphaFoldDB" id="A0A437J2R2"/>
<dbReference type="EMBL" id="RZUL01000017">
    <property type="protein sequence ID" value="RVT38505.1"/>
    <property type="molecule type" value="Genomic_DNA"/>
</dbReference>
<proteinExistence type="predicted"/>
<comment type="caution">
    <text evidence="2">The sequence shown here is derived from an EMBL/GenBank/DDBJ whole genome shotgun (WGS) entry which is preliminary data.</text>
</comment>
<reference evidence="2 3" key="1">
    <citation type="submission" date="2019-01" db="EMBL/GenBank/DDBJ databases">
        <authorList>
            <person name="Chen W.-M."/>
        </authorList>
    </citation>
    <scope>NUCLEOTIDE SEQUENCE [LARGE SCALE GENOMIC DNA]</scope>
    <source>
        <strain evidence="2 3">TLA-22</strain>
    </source>
</reference>
<name>A0A437J2R2_9SPHN</name>
<keyword evidence="1" id="KW-0812">Transmembrane</keyword>